<dbReference type="EMBL" id="CP000774">
    <property type="protein sequence ID" value="ABS62595.1"/>
    <property type="molecule type" value="Genomic_DNA"/>
</dbReference>
<dbReference type="STRING" id="402881.Plav_0972"/>
<dbReference type="KEGG" id="pla:Plav_0972"/>
<proteinExistence type="predicted"/>
<dbReference type="Proteomes" id="UP000006377">
    <property type="component" value="Chromosome"/>
</dbReference>
<dbReference type="HOGENOM" id="CLU_1584913_0_0_5"/>
<name>A7HRR2_PARL1</name>
<dbReference type="AlphaFoldDB" id="A7HRR2"/>
<gene>
    <name evidence="1" type="ordered locus">Plav_0972</name>
</gene>
<reference evidence="1 2" key="1">
    <citation type="journal article" date="2011" name="Stand. Genomic Sci.">
        <title>Complete genome sequence of Parvibaculum lavamentivorans type strain (DS-1(T)).</title>
        <authorList>
            <person name="Schleheck D."/>
            <person name="Weiss M."/>
            <person name="Pitluck S."/>
            <person name="Bruce D."/>
            <person name="Land M.L."/>
            <person name="Han S."/>
            <person name="Saunders E."/>
            <person name="Tapia R."/>
            <person name="Detter C."/>
            <person name="Brettin T."/>
            <person name="Han J."/>
            <person name="Woyke T."/>
            <person name="Goodwin L."/>
            <person name="Pennacchio L."/>
            <person name="Nolan M."/>
            <person name="Cook A.M."/>
            <person name="Kjelleberg S."/>
            <person name="Thomas T."/>
        </authorList>
    </citation>
    <scope>NUCLEOTIDE SEQUENCE [LARGE SCALE GENOMIC DNA]</scope>
    <source>
        <strain evidence="2">DS-1 / DSM 13023 / NCIMB 13966</strain>
    </source>
</reference>
<dbReference type="eggNOG" id="ENOG502Z8GP">
    <property type="taxonomic scope" value="Bacteria"/>
</dbReference>
<sequence length="168" mass="18990">MKSLLSKRLVSLWEKRSVRNRLKRTREHILGRSGFFDLPDSENVSAVIFSNAGTIAKFDRMGVTAGFGADGYSYFRVGFRYNPDPNAVMGEAFRVDVREESYEEYWTQEIQVFHNPNAKHPLPFEALLGATHHRFENGHLESLTPTGAVLSSFTLLLEHVGDDQGVQS</sequence>
<evidence type="ECO:0000313" key="2">
    <source>
        <dbReference type="Proteomes" id="UP000006377"/>
    </source>
</evidence>
<keyword evidence="2" id="KW-1185">Reference proteome</keyword>
<evidence type="ECO:0000313" key="1">
    <source>
        <dbReference type="EMBL" id="ABS62595.1"/>
    </source>
</evidence>
<accession>A7HRR2</accession>
<protein>
    <submittedName>
        <fullName evidence="1">Uncharacterized protein</fullName>
    </submittedName>
</protein>
<organism evidence="1 2">
    <name type="scientific">Parvibaculum lavamentivorans (strain DS-1 / DSM 13023 / NCIMB 13966)</name>
    <dbReference type="NCBI Taxonomy" id="402881"/>
    <lineage>
        <taxon>Bacteria</taxon>
        <taxon>Pseudomonadati</taxon>
        <taxon>Pseudomonadota</taxon>
        <taxon>Alphaproteobacteria</taxon>
        <taxon>Hyphomicrobiales</taxon>
        <taxon>Parvibaculaceae</taxon>
        <taxon>Parvibaculum</taxon>
    </lineage>
</organism>